<dbReference type="PANTHER" id="PTHR10367">
    <property type="entry name" value="MRNA-CAPPING ENZYME"/>
    <property type="match status" value="1"/>
</dbReference>
<evidence type="ECO:0000259" key="4">
    <source>
        <dbReference type="PROSITE" id="PS50056"/>
    </source>
</evidence>
<sequence length="419" mass="45413">MLAREAHLSDTDADRGWYRVQPESLLSGEQQPKQHQQQPHMHPERAHHDHHSHHHHHKNHSTDHAGQVEGHISDHAATRGPSDSGGTGAGSPPAVPSVLTKLQKWGDYASVGSQVLPSKFIPMKTPLSAEILDSWSLPSQPKHRLTVPEMLAQQAALGRRVGLLLDLSNHDCLYTADIPPHLRYLHIQLVAKELPPQDYVDAVVAAASGFWAAHPEEYIAVHCAYGFNRTGFVVCCYLIEVHGLSVEEALAAFSDSRPPGVKHEQFRNELYRRYGSISPRATHLYGTAFGSPDDNSSFGCSPSCASLDLRDLCGGTPLPLSCGGSGIELFGGIGSPAGGLSRRSLDGACSVGGAVGGAGIYRHQTLTFTSSTSASAATMLSELRRGSSGGMWMQQQQRYGHQQQLLLQQLQLRSSHEEH</sequence>
<dbReference type="InterPro" id="IPR051029">
    <property type="entry name" value="mRNA_Capping_Enz/RNA_Phosphat"/>
</dbReference>
<dbReference type="CDD" id="cd14502">
    <property type="entry name" value="RNA_5'-triphosphatase"/>
    <property type="match status" value="1"/>
</dbReference>
<feature type="compositionally biased region" description="Basic residues" evidence="3">
    <location>
        <begin position="48"/>
        <end position="59"/>
    </location>
</feature>
<evidence type="ECO:0000313" key="5">
    <source>
        <dbReference type="EMBL" id="GFR47293.1"/>
    </source>
</evidence>
<feature type="non-terminal residue" evidence="5">
    <location>
        <position position="1"/>
    </location>
</feature>
<evidence type="ECO:0000256" key="1">
    <source>
        <dbReference type="ARBA" id="ARBA00022801"/>
    </source>
</evidence>
<dbReference type="AlphaFoldDB" id="A0AAD3DSX0"/>
<dbReference type="PROSITE" id="PS00383">
    <property type="entry name" value="TYR_PHOSPHATASE_1"/>
    <property type="match status" value="1"/>
</dbReference>
<dbReference type="Pfam" id="PF00782">
    <property type="entry name" value="DSPc"/>
    <property type="match status" value="1"/>
</dbReference>
<dbReference type="InterPro" id="IPR000340">
    <property type="entry name" value="Dual-sp_phosphatase_cat-dom"/>
</dbReference>
<keyword evidence="1" id="KW-0378">Hydrolase</keyword>
<dbReference type="InterPro" id="IPR020422">
    <property type="entry name" value="TYR_PHOSPHATASE_DUAL_dom"/>
</dbReference>
<reference evidence="5 6" key="1">
    <citation type="journal article" date="2021" name="Sci. Rep.">
        <title>Genome sequencing of the multicellular alga Astrephomene provides insights into convergent evolution of germ-soma differentiation.</title>
        <authorList>
            <person name="Yamashita S."/>
            <person name="Yamamoto K."/>
            <person name="Matsuzaki R."/>
            <person name="Suzuki S."/>
            <person name="Yamaguchi H."/>
            <person name="Hirooka S."/>
            <person name="Minakuchi Y."/>
            <person name="Miyagishima S."/>
            <person name="Kawachi M."/>
            <person name="Toyoda A."/>
            <person name="Nozaki H."/>
        </authorList>
    </citation>
    <scope>NUCLEOTIDE SEQUENCE [LARGE SCALE GENOMIC DNA]</scope>
    <source>
        <strain evidence="5 6">NIES-4017</strain>
    </source>
</reference>
<dbReference type="EMBL" id="BMAR01000017">
    <property type="protein sequence ID" value="GFR47293.1"/>
    <property type="molecule type" value="Genomic_DNA"/>
</dbReference>
<proteinExistence type="predicted"/>
<dbReference type="SMART" id="SM00195">
    <property type="entry name" value="DSPc"/>
    <property type="match status" value="1"/>
</dbReference>
<dbReference type="InterPro" id="IPR029021">
    <property type="entry name" value="Prot-tyrosine_phosphatase-like"/>
</dbReference>
<gene>
    <name evidence="5" type="ORF">Agub_g8980</name>
</gene>
<keyword evidence="2" id="KW-0904">Protein phosphatase</keyword>
<evidence type="ECO:0000256" key="2">
    <source>
        <dbReference type="ARBA" id="ARBA00022912"/>
    </source>
</evidence>
<dbReference type="GO" id="GO:0004721">
    <property type="term" value="F:phosphoprotein phosphatase activity"/>
    <property type="evidence" value="ECO:0007669"/>
    <property type="project" value="UniProtKB-KW"/>
</dbReference>
<dbReference type="Gene3D" id="3.90.190.10">
    <property type="entry name" value="Protein tyrosine phosphatase superfamily"/>
    <property type="match status" value="1"/>
</dbReference>
<dbReference type="PANTHER" id="PTHR10367:SF17">
    <property type="entry name" value="MRNA-CAPPING ENZYME"/>
    <property type="match status" value="1"/>
</dbReference>
<feature type="region of interest" description="Disordered" evidence="3">
    <location>
        <begin position="1"/>
        <end position="97"/>
    </location>
</feature>
<feature type="compositionally biased region" description="Basic and acidic residues" evidence="3">
    <location>
        <begin position="1"/>
        <end position="17"/>
    </location>
</feature>
<name>A0AAD3DSX0_9CHLO</name>
<dbReference type="GO" id="GO:0006370">
    <property type="term" value="P:7-methylguanosine mRNA capping"/>
    <property type="evidence" value="ECO:0007669"/>
    <property type="project" value="TreeGrafter"/>
</dbReference>
<organism evidence="5 6">
    <name type="scientific">Astrephomene gubernaculifera</name>
    <dbReference type="NCBI Taxonomy" id="47775"/>
    <lineage>
        <taxon>Eukaryota</taxon>
        <taxon>Viridiplantae</taxon>
        <taxon>Chlorophyta</taxon>
        <taxon>core chlorophytes</taxon>
        <taxon>Chlorophyceae</taxon>
        <taxon>CS clade</taxon>
        <taxon>Chlamydomonadales</taxon>
        <taxon>Astrephomenaceae</taxon>
        <taxon>Astrephomene</taxon>
    </lineage>
</organism>
<accession>A0AAD3DSX0</accession>
<dbReference type="SUPFAM" id="SSF52799">
    <property type="entry name" value="(Phosphotyrosine protein) phosphatases II"/>
    <property type="match status" value="1"/>
</dbReference>
<dbReference type="InterPro" id="IPR000387">
    <property type="entry name" value="Tyr_Pase_dom"/>
</dbReference>
<comment type="caution">
    <text evidence="5">The sequence shown here is derived from an EMBL/GenBank/DDBJ whole genome shotgun (WGS) entry which is preliminary data.</text>
</comment>
<evidence type="ECO:0000256" key="3">
    <source>
        <dbReference type="SAM" id="MobiDB-lite"/>
    </source>
</evidence>
<dbReference type="Proteomes" id="UP001054857">
    <property type="component" value="Unassembled WGS sequence"/>
</dbReference>
<protein>
    <recommendedName>
        <fullName evidence="4">Tyrosine specific protein phosphatases domain-containing protein</fullName>
    </recommendedName>
</protein>
<dbReference type="PROSITE" id="PS50056">
    <property type="entry name" value="TYR_PHOSPHATASE_2"/>
    <property type="match status" value="1"/>
</dbReference>
<keyword evidence="6" id="KW-1185">Reference proteome</keyword>
<feature type="domain" description="Tyrosine specific protein phosphatases" evidence="4">
    <location>
        <begin position="197"/>
        <end position="268"/>
    </location>
</feature>
<evidence type="ECO:0000313" key="6">
    <source>
        <dbReference type="Proteomes" id="UP001054857"/>
    </source>
</evidence>
<feature type="compositionally biased region" description="Low complexity" evidence="3">
    <location>
        <begin position="30"/>
        <end position="40"/>
    </location>
</feature>
<dbReference type="InterPro" id="IPR016130">
    <property type="entry name" value="Tyr_Pase_AS"/>
</dbReference>
<dbReference type="GO" id="GO:0004484">
    <property type="term" value="F:mRNA guanylyltransferase activity"/>
    <property type="evidence" value="ECO:0007669"/>
    <property type="project" value="TreeGrafter"/>
</dbReference>